<dbReference type="InterPro" id="IPR000836">
    <property type="entry name" value="PRTase_dom"/>
</dbReference>
<keyword evidence="2 4" id="KW-0808">Transferase</keyword>
<dbReference type="PANTHER" id="PTHR43363:SF1">
    <property type="entry name" value="HYPOXANTHINE-GUANINE PHOSPHORIBOSYLTRANSFERASE"/>
    <property type="match status" value="1"/>
</dbReference>
<reference evidence="4 5" key="1">
    <citation type="journal article" date="2016" name="Int. J. Syst. Evol. Microbiol.">
        <title>Agromyces aureus sp. nov., isolated from the rhizosphere of Salix caprea L. grown in a heavy-metal-contaminated soil.</title>
        <authorList>
            <person name="Corretto E."/>
            <person name="Antonielli L."/>
            <person name="Sessitsch A."/>
            <person name="Compant S."/>
            <person name="Gorfer M."/>
            <person name="Kuffner M."/>
            <person name="Brader G."/>
        </authorList>
    </citation>
    <scope>NUCLEOTIDE SEQUENCE [LARGE SCALE GENOMIC DNA]</scope>
    <source>
        <strain evidence="4 5">AR33</strain>
    </source>
</reference>
<dbReference type="SUPFAM" id="SSF53271">
    <property type="entry name" value="PRTase-like"/>
    <property type="match status" value="1"/>
</dbReference>
<dbReference type="Pfam" id="PF00156">
    <property type="entry name" value="Pribosyltran"/>
    <property type="match status" value="1"/>
</dbReference>
<dbReference type="Gene3D" id="3.40.50.2020">
    <property type="match status" value="1"/>
</dbReference>
<dbReference type="CDD" id="cd06223">
    <property type="entry name" value="PRTases_typeI"/>
    <property type="match status" value="1"/>
</dbReference>
<dbReference type="AlphaFoldDB" id="A0A191WHF3"/>
<sequence>MTFDANDAGTTGDGIRREILTWDDFAVASRQVAADVLGSGFRPDVVIAIARGGLLFAGAIAYALGTKACGSINVEFYSGVDERLPEPVLHPPMLDAPALSGKRVLLVDDVSDSGRTLAKVVGILGDAGADVRSATLYTKSHTVLEPDFDYKRTDDWIVFPWSALPPVQVPDVVARVAAAADGSIA</sequence>
<dbReference type="InterPro" id="IPR029057">
    <property type="entry name" value="PRTase-like"/>
</dbReference>
<dbReference type="RefSeq" id="WP_067878175.1">
    <property type="nucleotide sequence ID" value="NZ_CP013979.1"/>
</dbReference>
<feature type="domain" description="Phosphoribosyltransferase" evidence="3">
    <location>
        <begin position="18"/>
        <end position="162"/>
    </location>
</feature>
<dbReference type="STRING" id="453304.ATC03_13735"/>
<dbReference type="OrthoDB" id="307631at2"/>
<accession>A0A191WHF3</accession>
<evidence type="ECO:0000259" key="3">
    <source>
        <dbReference type="Pfam" id="PF00156"/>
    </source>
</evidence>
<reference evidence="5" key="2">
    <citation type="submission" date="2016-01" db="EMBL/GenBank/DDBJ databases">
        <title>Complete genome sequence of Agromyces aureus AR33T and comparison with related organisms.</title>
        <authorList>
            <person name="Corretto E."/>
            <person name="Antonielli L."/>
            <person name="Sessitsch A."/>
            <person name="Brader G."/>
        </authorList>
    </citation>
    <scope>NUCLEOTIDE SEQUENCE [LARGE SCALE GENOMIC DNA]</scope>
    <source>
        <strain evidence="5">AR33</strain>
    </source>
</reference>
<gene>
    <name evidence="4" type="ORF">ATC03_13735</name>
</gene>
<dbReference type="GO" id="GO:0016757">
    <property type="term" value="F:glycosyltransferase activity"/>
    <property type="evidence" value="ECO:0007669"/>
    <property type="project" value="UniProtKB-KW"/>
</dbReference>
<dbReference type="PANTHER" id="PTHR43363">
    <property type="entry name" value="HYPOXANTHINE PHOSPHORIBOSYLTRANSFERASE"/>
    <property type="match status" value="1"/>
</dbReference>
<organism evidence="4 5">
    <name type="scientific">Agromyces aureus</name>
    <dbReference type="NCBI Taxonomy" id="453304"/>
    <lineage>
        <taxon>Bacteria</taxon>
        <taxon>Bacillati</taxon>
        <taxon>Actinomycetota</taxon>
        <taxon>Actinomycetes</taxon>
        <taxon>Micrococcales</taxon>
        <taxon>Microbacteriaceae</taxon>
        <taxon>Agromyces</taxon>
    </lineage>
</organism>
<dbReference type="KEGG" id="agy:ATC03_13735"/>
<evidence type="ECO:0000256" key="1">
    <source>
        <dbReference type="ARBA" id="ARBA00022676"/>
    </source>
</evidence>
<name>A0A191WHF3_9MICO</name>
<keyword evidence="5" id="KW-1185">Reference proteome</keyword>
<evidence type="ECO:0000313" key="5">
    <source>
        <dbReference type="Proteomes" id="UP000078437"/>
    </source>
</evidence>
<protein>
    <submittedName>
        <fullName evidence="4">Phosphoribosyltransferase</fullName>
    </submittedName>
</protein>
<evidence type="ECO:0000256" key="2">
    <source>
        <dbReference type="ARBA" id="ARBA00022679"/>
    </source>
</evidence>
<proteinExistence type="predicted"/>
<keyword evidence="1 4" id="KW-0328">Glycosyltransferase</keyword>
<dbReference type="EMBL" id="CP013979">
    <property type="protein sequence ID" value="ANJ27609.1"/>
    <property type="molecule type" value="Genomic_DNA"/>
</dbReference>
<dbReference type="Proteomes" id="UP000078437">
    <property type="component" value="Chromosome"/>
</dbReference>
<evidence type="ECO:0000313" key="4">
    <source>
        <dbReference type="EMBL" id="ANJ27609.1"/>
    </source>
</evidence>